<feature type="binding site" evidence="8">
    <location>
        <position position="228"/>
    </location>
    <ligand>
        <name>substrate</name>
    </ligand>
</feature>
<accession>A0A2T1HTK5</accession>
<evidence type="ECO:0000256" key="6">
    <source>
        <dbReference type="ARBA" id="ARBA00023316"/>
    </source>
</evidence>
<dbReference type="GO" id="GO:0009252">
    <property type="term" value="P:peptidoglycan biosynthetic process"/>
    <property type="evidence" value="ECO:0007669"/>
    <property type="project" value="UniProtKB-KW"/>
</dbReference>
<dbReference type="Gene3D" id="3.40.710.10">
    <property type="entry name" value="DD-peptidase/beta-lactamase superfamily"/>
    <property type="match status" value="1"/>
</dbReference>
<proteinExistence type="inferred from homology"/>
<dbReference type="GO" id="GO:0071555">
    <property type="term" value="P:cell wall organization"/>
    <property type="evidence" value="ECO:0007669"/>
    <property type="project" value="UniProtKB-KW"/>
</dbReference>
<dbReference type="PRINTS" id="PR00725">
    <property type="entry name" value="DADACBPTASE1"/>
</dbReference>
<evidence type="ECO:0000256" key="1">
    <source>
        <dbReference type="ARBA" id="ARBA00007164"/>
    </source>
</evidence>
<name>A0A2T1HTK5_9HYPH</name>
<evidence type="ECO:0000256" key="3">
    <source>
        <dbReference type="ARBA" id="ARBA00022801"/>
    </source>
</evidence>
<dbReference type="InterPro" id="IPR018044">
    <property type="entry name" value="Peptidase_S11"/>
</dbReference>
<evidence type="ECO:0000259" key="12">
    <source>
        <dbReference type="Pfam" id="PF00768"/>
    </source>
</evidence>
<dbReference type="OrthoDB" id="5291989at2"/>
<dbReference type="GO" id="GO:0009002">
    <property type="term" value="F:serine-type D-Ala-D-Ala carboxypeptidase activity"/>
    <property type="evidence" value="ECO:0007669"/>
    <property type="project" value="InterPro"/>
</dbReference>
<dbReference type="InterPro" id="IPR001967">
    <property type="entry name" value="Peptidase_S11_N"/>
</dbReference>
<feature type="region of interest" description="Disordered" evidence="10">
    <location>
        <begin position="315"/>
        <end position="339"/>
    </location>
</feature>
<dbReference type="AlphaFoldDB" id="A0A2T1HTK5"/>
<feature type="domain" description="Peptidase S11 D-alanyl-D-alanine carboxypeptidase A N-terminal" evidence="12">
    <location>
        <begin position="36"/>
        <end position="258"/>
    </location>
</feature>
<reference evidence="14" key="1">
    <citation type="submission" date="2018-03" db="EMBL/GenBank/DDBJ databases">
        <authorList>
            <person name="Sun L."/>
            <person name="Liu H."/>
            <person name="Chen W."/>
            <person name="Huang K."/>
            <person name="Liu W."/>
            <person name="Gao X."/>
        </authorList>
    </citation>
    <scope>NUCLEOTIDE SEQUENCE [LARGE SCALE GENOMIC DNA]</scope>
    <source>
        <strain evidence="14">SH9</strain>
    </source>
</reference>
<sequence length="534" mass="55243">MTRVVRRVSLFFAVSRLRARALVAGAAGLLMTGAAAQAAMPYVVADLATGRVLFSEDATMPWYPASVTKLMTTYVTLKKVKEGKISFDTPIPISKNATSVPPSKVGLKPGMEITLENAMKIMLVKSANDMAVVIAEGVGGTVDNFAAMMNQEAASLGLHESHFVNPNGLFAEGQQTSARDLAILTRALLLEFPEYAGFFHIGSVKLGNRVMKNTNGLIGRYQGIEGMKTGFICPSGFNLVAVANRNGQRLIAVVLGASSGTDRTLKAAQFLDKGFNGGFGSGLFGGGGGTLQSMPASSVAAPPNMREDICVHRKGAPASEEEAEPQTQASAPPGNEEGRSAPVALAAVSQPSGMAAGPRTLGPRAPLEVVPVYVGRNERSASAPVAANASFTPVMVAKKPVEKGAPKTAAAYAEGSSEAAPGIKVKPADVKPLKAGAIAHGVKAKAGPKHGAVPRRPAVASKAVDLNSEAEPAKALEGKVTAGKHGRVHVEIPVKSKAKTPVKAKAEPKAKPGHKEKVAAEAPPARRKKPASTE</sequence>
<keyword evidence="14" id="KW-1185">Reference proteome</keyword>
<feature type="active site" description="Proton acceptor" evidence="7">
    <location>
        <position position="69"/>
    </location>
</feature>
<dbReference type="GO" id="GO:0008360">
    <property type="term" value="P:regulation of cell shape"/>
    <property type="evidence" value="ECO:0007669"/>
    <property type="project" value="UniProtKB-KW"/>
</dbReference>
<dbReference type="GO" id="GO:0006508">
    <property type="term" value="P:proteolysis"/>
    <property type="evidence" value="ECO:0007669"/>
    <property type="project" value="InterPro"/>
</dbReference>
<feature type="compositionally biased region" description="Basic and acidic residues" evidence="10">
    <location>
        <begin position="504"/>
        <end position="519"/>
    </location>
</feature>
<keyword evidence="3" id="KW-0378">Hydrolase</keyword>
<organism evidence="13 14">
    <name type="scientific">Alsobacter soli</name>
    <dbReference type="NCBI Taxonomy" id="2109933"/>
    <lineage>
        <taxon>Bacteria</taxon>
        <taxon>Pseudomonadati</taxon>
        <taxon>Pseudomonadota</taxon>
        <taxon>Alphaproteobacteria</taxon>
        <taxon>Hyphomicrobiales</taxon>
        <taxon>Alsobacteraceae</taxon>
        <taxon>Alsobacter</taxon>
    </lineage>
</organism>
<dbReference type="Proteomes" id="UP000239772">
    <property type="component" value="Unassembled WGS sequence"/>
</dbReference>
<evidence type="ECO:0000256" key="8">
    <source>
        <dbReference type="PIRSR" id="PIRSR618044-2"/>
    </source>
</evidence>
<protein>
    <recommendedName>
        <fullName evidence="12">Peptidase S11 D-alanyl-D-alanine carboxypeptidase A N-terminal domain-containing protein</fullName>
    </recommendedName>
</protein>
<dbReference type="RefSeq" id="WP_106337034.1">
    <property type="nucleotide sequence ID" value="NZ_PVZS01000010.1"/>
</dbReference>
<keyword evidence="2 11" id="KW-0732">Signal</keyword>
<evidence type="ECO:0000313" key="14">
    <source>
        <dbReference type="Proteomes" id="UP000239772"/>
    </source>
</evidence>
<evidence type="ECO:0000313" key="13">
    <source>
        <dbReference type="EMBL" id="PSC04992.1"/>
    </source>
</evidence>
<comment type="similarity">
    <text evidence="1 9">Belongs to the peptidase S11 family.</text>
</comment>
<evidence type="ECO:0000256" key="5">
    <source>
        <dbReference type="ARBA" id="ARBA00022984"/>
    </source>
</evidence>
<keyword evidence="6" id="KW-0961">Cell wall biogenesis/degradation</keyword>
<dbReference type="PANTHER" id="PTHR21581:SF6">
    <property type="entry name" value="TRAFFICKING PROTEIN PARTICLE COMPLEX SUBUNIT 12"/>
    <property type="match status" value="1"/>
</dbReference>
<keyword evidence="4" id="KW-0133">Cell shape</keyword>
<feature type="active site" description="Acyl-ester intermediate" evidence="7">
    <location>
        <position position="66"/>
    </location>
</feature>
<feature type="region of interest" description="Disordered" evidence="10">
    <location>
        <begin position="476"/>
        <end position="534"/>
    </location>
</feature>
<gene>
    <name evidence="13" type="ORF">SLNSH_11135</name>
</gene>
<feature type="chain" id="PRO_5015659333" description="Peptidase S11 D-alanyl-D-alanine carboxypeptidase A N-terminal domain-containing protein" evidence="11">
    <location>
        <begin position="39"/>
        <end position="534"/>
    </location>
</feature>
<feature type="signal peptide" evidence="11">
    <location>
        <begin position="1"/>
        <end position="38"/>
    </location>
</feature>
<evidence type="ECO:0000256" key="2">
    <source>
        <dbReference type="ARBA" id="ARBA00022729"/>
    </source>
</evidence>
<feature type="compositionally biased region" description="Basic residues" evidence="10">
    <location>
        <begin position="525"/>
        <end position="534"/>
    </location>
</feature>
<dbReference type="PANTHER" id="PTHR21581">
    <property type="entry name" value="D-ALANYL-D-ALANINE CARBOXYPEPTIDASE"/>
    <property type="match status" value="1"/>
</dbReference>
<evidence type="ECO:0000256" key="10">
    <source>
        <dbReference type="SAM" id="MobiDB-lite"/>
    </source>
</evidence>
<comment type="caution">
    <text evidence="13">The sequence shown here is derived from an EMBL/GenBank/DDBJ whole genome shotgun (WGS) entry which is preliminary data.</text>
</comment>
<dbReference type="Pfam" id="PF00768">
    <property type="entry name" value="Peptidase_S11"/>
    <property type="match status" value="1"/>
</dbReference>
<evidence type="ECO:0000256" key="7">
    <source>
        <dbReference type="PIRSR" id="PIRSR618044-1"/>
    </source>
</evidence>
<evidence type="ECO:0000256" key="11">
    <source>
        <dbReference type="SAM" id="SignalP"/>
    </source>
</evidence>
<dbReference type="SUPFAM" id="SSF56601">
    <property type="entry name" value="beta-lactamase/transpeptidase-like"/>
    <property type="match status" value="1"/>
</dbReference>
<evidence type="ECO:0000256" key="9">
    <source>
        <dbReference type="RuleBase" id="RU004016"/>
    </source>
</evidence>
<dbReference type="EMBL" id="PVZS01000010">
    <property type="protein sequence ID" value="PSC04992.1"/>
    <property type="molecule type" value="Genomic_DNA"/>
</dbReference>
<feature type="active site" evidence="7">
    <location>
        <position position="126"/>
    </location>
</feature>
<dbReference type="InterPro" id="IPR012338">
    <property type="entry name" value="Beta-lactam/transpept-like"/>
</dbReference>
<keyword evidence="5" id="KW-0573">Peptidoglycan synthesis</keyword>
<evidence type="ECO:0000256" key="4">
    <source>
        <dbReference type="ARBA" id="ARBA00022960"/>
    </source>
</evidence>